<dbReference type="Proteomes" id="UP000219048">
    <property type="component" value="Unassembled WGS sequence"/>
</dbReference>
<dbReference type="OrthoDB" id="9794261at2"/>
<name>A0A285ME45_9FLAO</name>
<gene>
    <name evidence="2" type="ORF">SAMN06265377_1077</name>
</gene>
<dbReference type="Pfam" id="PF16389">
    <property type="entry name" value="DUF4998"/>
    <property type="match status" value="1"/>
</dbReference>
<dbReference type="AlphaFoldDB" id="A0A285ME45"/>
<evidence type="ECO:0000313" key="3">
    <source>
        <dbReference type="Proteomes" id="UP000219048"/>
    </source>
</evidence>
<dbReference type="PROSITE" id="PS51257">
    <property type="entry name" value="PROKAR_LIPOPROTEIN"/>
    <property type="match status" value="1"/>
</dbReference>
<proteinExistence type="predicted"/>
<dbReference type="Gene3D" id="2.60.120.260">
    <property type="entry name" value="Galactose-binding domain-like"/>
    <property type="match status" value="1"/>
</dbReference>
<evidence type="ECO:0000259" key="1">
    <source>
        <dbReference type="PROSITE" id="PS50022"/>
    </source>
</evidence>
<dbReference type="PROSITE" id="PS50022">
    <property type="entry name" value="FA58C_3"/>
    <property type="match status" value="1"/>
</dbReference>
<dbReference type="InterPro" id="IPR008979">
    <property type="entry name" value="Galactose-bd-like_sf"/>
</dbReference>
<dbReference type="InterPro" id="IPR000421">
    <property type="entry name" value="FA58C"/>
</dbReference>
<evidence type="ECO:0000313" key="2">
    <source>
        <dbReference type="EMBL" id="SNY95409.1"/>
    </source>
</evidence>
<protein>
    <recommendedName>
        <fullName evidence="1">F5/8 type C domain-containing protein</fullName>
    </recommendedName>
</protein>
<keyword evidence="3" id="KW-1185">Reference proteome</keyword>
<dbReference type="RefSeq" id="WP_097044708.1">
    <property type="nucleotide sequence ID" value="NZ_OBEH01000001.1"/>
</dbReference>
<feature type="domain" description="F5/8 type C" evidence="1">
    <location>
        <begin position="227"/>
        <end position="398"/>
    </location>
</feature>
<dbReference type="SUPFAM" id="SSF49785">
    <property type="entry name" value="Galactose-binding domain-like"/>
    <property type="match status" value="1"/>
</dbReference>
<reference evidence="3" key="1">
    <citation type="submission" date="2017-09" db="EMBL/GenBank/DDBJ databases">
        <authorList>
            <person name="Varghese N."/>
            <person name="Submissions S."/>
        </authorList>
    </citation>
    <scope>NUCLEOTIDE SEQUENCE [LARGE SCALE GENOMIC DNA]</scope>
    <source>
        <strain evidence="3">DSM 25885</strain>
    </source>
</reference>
<organism evidence="2 3">
    <name type="scientific">Flagellimonas pacifica</name>
    <dbReference type="NCBI Taxonomy" id="1247520"/>
    <lineage>
        <taxon>Bacteria</taxon>
        <taxon>Pseudomonadati</taxon>
        <taxon>Bacteroidota</taxon>
        <taxon>Flavobacteriia</taxon>
        <taxon>Flavobacteriales</taxon>
        <taxon>Flavobacteriaceae</taxon>
        <taxon>Flagellimonas</taxon>
    </lineage>
</organism>
<dbReference type="EMBL" id="OBEH01000001">
    <property type="protein sequence ID" value="SNY95409.1"/>
    <property type="molecule type" value="Genomic_DNA"/>
</dbReference>
<sequence>MKNLIAKIGMFSFGLVLIIISCETQNETFDQFTKDGETIYIGTPDTVIVVPLGVDQSRFYVTVNADPKISKGKILDLDKNAVHEFNVDRSSLVDNTLQFDLNLDEGDYSYKVVLEDDNGNSSIQKEVTFRVYGEKYQATLLSRSVTQARATSENVTLQFSDPLDGLISSILSYEDADGAMQQMDLPNNVSEVVIDSYKLGGLIGVSGSYKPTENAIEEFQSNSLESNFPSSFALDYNLISALKLPFDATDGCYGSTYERLTNGATGEFWHSCEGDTDNADKYPFVMSFDLGVTAQLRGFRLDERSGCCGDRSPAAYQIWATNDLGQGDTADIDAGPIADWETDAAAKGWVKLLDVTNNANPTFEVEIPEVATHYRYVRVVAISSIGGGTTANFDEFTFAASSIE</sequence>
<accession>A0A285ME45</accession>